<feature type="transmembrane region" description="Helical" evidence="1">
    <location>
        <begin position="921"/>
        <end position="940"/>
    </location>
</feature>
<dbReference type="SUPFAM" id="SSF82171">
    <property type="entry name" value="DPP6 N-terminal domain-like"/>
    <property type="match status" value="2"/>
</dbReference>
<name>A0A4U2YVW4_9ACTN</name>
<feature type="transmembrane region" description="Helical" evidence="1">
    <location>
        <begin position="480"/>
        <end position="500"/>
    </location>
</feature>
<comment type="caution">
    <text evidence="2">The sequence shown here is derived from an EMBL/GenBank/DDBJ whole genome shotgun (WGS) entry which is preliminary data.</text>
</comment>
<evidence type="ECO:0000313" key="2">
    <source>
        <dbReference type="EMBL" id="TKI64281.1"/>
    </source>
</evidence>
<dbReference type="RefSeq" id="WP_137064742.1">
    <property type="nucleotide sequence ID" value="NZ_CP040748.1"/>
</dbReference>
<keyword evidence="1" id="KW-1133">Transmembrane helix</keyword>
<dbReference type="EMBL" id="SZPY01000001">
    <property type="protein sequence ID" value="TKI64281.1"/>
    <property type="molecule type" value="Genomic_DNA"/>
</dbReference>
<feature type="transmembrane region" description="Helical" evidence="1">
    <location>
        <begin position="426"/>
        <end position="446"/>
    </location>
</feature>
<keyword evidence="1" id="KW-0472">Membrane</keyword>
<dbReference type="InterPro" id="IPR011042">
    <property type="entry name" value="6-blade_b-propeller_TolB-like"/>
</dbReference>
<accession>A0A4U2YVW4</accession>
<sequence length="960" mass="102804">MTHHDTLEHQLRVALHDMADRYEPAPLPRDLWQRGRASQPRPVRLELVAATIVLVALLASMVALTHPGAVLHPADVPEGGALPTDVWLPDEFADRRREPLSDEGAASLATMLDDTSALLVDAETGEHRVRELVDVAATGRTRPWLALAPDGTRLAHPFRSDVSGRQETKAGVAINSLVDGGAVLRELSNADGLPIAVQSMQWSPDGTWLAWTGAALQPAEGWASEAPWIGVMDLEADRVRQWQLPTGNAWGNAVAVADDGTVVVTSGTSLWQLGPEVRSGVLTRGDARRLPGDGGDDQGGIAVDAAGTVLSTILQESGEDVLRSRDIDLTADPLTARYRTWIASDQQMALWMMILGRTPDNALLALDDGGLPRLQRSADGGDAEVITQLHSEDGNYWQDRQVTVAVGLGDTPPVTFTKPAWARDTLRWFTVGLVVVLVLFAGLLFLHRRRSRDGRGPAAEVVGAAPVGGRTTRVLRSLKGWARAVLLVAVGLVAAVWLRAAALPGWLWIAIVIAVAGLFAAVRLRRAGRRVLGGLGLSPALTLVLVLVLLYASQPVWPALSDTPEGGPALPRVAHVPAYDDAARDGVATPVDEVDVDRASALVSPYAEGDAHVVLVDADTGRHHLVDLPGSHIFGMDAGTTPFVLSHDGRRLAWAYADFETDEAGIALFTLGGMEISRLPLVGRNGAPVRVDQLSWSPDASHLVWWGDEAAWWNDANSTFTGPMRTYGVTATDDLDPTFRTVRGDYESPGAVAVDDTGTGRLLVGRRLLTFTAEEDDDEPAPRPVSERALPWSSGAVSADGSTLALGVNGGVGRDDLVTGLRTLDLTDPEASVVLHPWDAPRDGDRVDVLGFSPGGSPVVAHTSWNAERAPEIVVVDSAEGRMVSTVSEDAITTFTVASDLAERPTLDVSEPRWPVSDERWTVIGLLAALLAFQVSLTWWRRRRRPSSDCSVDGAARPHM</sequence>
<dbReference type="OrthoDB" id="3775546at2"/>
<dbReference type="AlphaFoldDB" id="A0A4U2YVW4"/>
<feature type="transmembrane region" description="Helical" evidence="1">
    <location>
        <begin position="531"/>
        <end position="552"/>
    </location>
</feature>
<dbReference type="Proteomes" id="UP000307808">
    <property type="component" value="Unassembled WGS sequence"/>
</dbReference>
<evidence type="ECO:0000256" key="1">
    <source>
        <dbReference type="SAM" id="Phobius"/>
    </source>
</evidence>
<proteinExistence type="predicted"/>
<dbReference type="Gene3D" id="2.120.10.30">
    <property type="entry name" value="TolB, C-terminal domain"/>
    <property type="match status" value="1"/>
</dbReference>
<feature type="transmembrane region" description="Helical" evidence="1">
    <location>
        <begin position="43"/>
        <end position="64"/>
    </location>
</feature>
<evidence type="ECO:0000313" key="3">
    <source>
        <dbReference type="Proteomes" id="UP000307808"/>
    </source>
</evidence>
<organism evidence="2 3">
    <name type="scientific">Nocardioides jishulii</name>
    <dbReference type="NCBI Taxonomy" id="2575440"/>
    <lineage>
        <taxon>Bacteria</taxon>
        <taxon>Bacillati</taxon>
        <taxon>Actinomycetota</taxon>
        <taxon>Actinomycetes</taxon>
        <taxon>Propionibacteriales</taxon>
        <taxon>Nocardioidaceae</taxon>
        <taxon>Nocardioides</taxon>
    </lineage>
</organism>
<reference evidence="2 3" key="1">
    <citation type="submission" date="2019-04" db="EMBL/GenBank/DDBJ databases">
        <authorList>
            <person name="Dong K."/>
        </authorList>
    </citation>
    <scope>NUCLEOTIDE SEQUENCE [LARGE SCALE GENOMIC DNA]</scope>
    <source>
        <strain evidence="3">dk3543</strain>
    </source>
</reference>
<keyword evidence="1" id="KW-0812">Transmembrane</keyword>
<gene>
    <name evidence="2" type="ORF">FC770_03790</name>
</gene>
<evidence type="ECO:0008006" key="4">
    <source>
        <dbReference type="Google" id="ProtNLM"/>
    </source>
</evidence>
<protein>
    <recommendedName>
        <fullName evidence="4">WD40 repeat domain-containing protein</fullName>
    </recommendedName>
</protein>
<feature type="transmembrane region" description="Helical" evidence="1">
    <location>
        <begin position="506"/>
        <end position="524"/>
    </location>
</feature>
<keyword evidence="3" id="KW-1185">Reference proteome</keyword>